<protein>
    <submittedName>
        <fullName evidence="1">Uncharacterized protein</fullName>
    </submittedName>
</protein>
<evidence type="ECO:0000313" key="1">
    <source>
        <dbReference type="EMBL" id="WOL01945.1"/>
    </source>
</evidence>
<reference evidence="1 2" key="1">
    <citation type="submission" date="2023-10" db="EMBL/GenBank/DDBJ databases">
        <title>Chromosome-scale genome assembly provides insights into flower coloration mechanisms of Canna indica.</title>
        <authorList>
            <person name="Li C."/>
        </authorList>
    </citation>
    <scope>NUCLEOTIDE SEQUENCE [LARGE SCALE GENOMIC DNA]</scope>
    <source>
        <tissue evidence="1">Flower</tissue>
    </source>
</reference>
<organism evidence="1 2">
    <name type="scientific">Canna indica</name>
    <name type="common">Indian-shot</name>
    <dbReference type="NCBI Taxonomy" id="4628"/>
    <lineage>
        <taxon>Eukaryota</taxon>
        <taxon>Viridiplantae</taxon>
        <taxon>Streptophyta</taxon>
        <taxon>Embryophyta</taxon>
        <taxon>Tracheophyta</taxon>
        <taxon>Spermatophyta</taxon>
        <taxon>Magnoliopsida</taxon>
        <taxon>Liliopsida</taxon>
        <taxon>Zingiberales</taxon>
        <taxon>Cannaceae</taxon>
        <taxon>Canna</taxon>
    </lineage>
</organism>
<accession>A0AAQ3K4U9</accession>
<keyword evidence="2" id="KW-1185">Reference proteome</keyword>
<gene>
    <name evidence="1" type="ORF">Cni_G10664</name>
</gene>
<dbReference type="AlphaFoldDB" id="A0AAQ3K4U9"/>
<dbReference type="EMBL" id="CP136892">
    <property type="protein sequence ID" value="WOL01945.1"/>
    <property type="molecule type" value="Genomic_DNA"/>
</dbReference>
<name>A0AAQ3K4U9_9LILI</name>
<dbReference type="Proteomes" id="UP001327560">
    <property type="component" value="Chromosome 3"/>
</dbReference>
<evidence type="ECO:0000313" key="2">
    <source>
        <dbReference type="Proteomes" id="UP001327560"/>
    </source>
</evidence>
<proteinExistence type="predicted"/>
<sequence length="248" mass="28639">MNLNSKLFPISKSPSGGSLEVIPSSSHLGGEILLKITMSIGQVIKIDSVTLKGQRAKFARVYLLWNLKNDIILTVKCCKKTRVHVKELFSKYGMITDQRINFDKFDLFFPKDYPKKKREELCNFMGIKEDHYPLAIWVFALTRRKITLNKGMSGLDIRDLKLVKISLHAKRILPFMNRKDTHWVNLLNLRYKSFHPWNDTRRKPKSWIVKGIFAALHGLKNGLEVKIGNGCNTNIWSDPWVDCIPLSK</sequence>